<dbReference type="CDD" id="cd00060">
    <property type="entry name" value="FHA"/>
    <property type="match status" value="1"/>
</dbReference>
<reference evidence="2" key="1">
    <citation type="submission" date="2023-03" db="EMBL/GenBank/DDBJ databases">
        <title>Selenobaculum gbiensis gen. nov. sp. nov., a new bacterium isolated from the gut microbiota of IBD patient.</title>
        <authorList>
            <person name="Yeo S."/>
            <person name="Park H."/>
            <person name="Huh C.S."/>
        </authorList>
    </citation>
    <scope>NUCLEOTIDE SEQUENCE</scope>
    <source>
        <strain evidence="2">ICN-92133</strain>
    </source>
</reference>
<dbReference type="AlphaFoldDB" id="A0A9Y2AGK6"/>
<proteinExistence type="predicted"/>
<dbReference type="KEGG" id="sgbi:P3F81_06425"/>
<accession>A0A9Y2AGK6</accession>
<dbReference type="Pfam" id="PF16697">
    <property type="entry name" value="Yop-YscD_cpl"/>
    <property type="match status" value="1"/>
</dbReference>
<dbReference type="EMBL" id="CP120678">
    <property type="protein sequence ID" value="WIW69563.1"/>
    <property type="molecule type" value="Genomic_DNA"/>
</dbReference>
<gene>
    <name evidence="2" type="ORF">P3F81_06425</name>
</gene>
<protein>
    <submittedName>
        <fullName evidence="2">FHA domain-containing protein</fullName>
    </submittedName>
</protein>
<dbReference type="Gene3D" id="2.60.200.20">
    <property type="match status" value="1"/>
</dbReference>
<organism evidence="2 3">
    <name type="scientific">Selenobaculum gibii</name>
    <dbReference type="NCBI Taxonomy" id="3054208"/>
    <lineage>
        <taxon>Bacteria</taxon>
        <taxon>Bacillati</taxon>
        <taxon>Bacillota</taxon>
        <taxon>Negativicutes</taxon>
        <taxon>Selenomonadales</taxon>
        <taxon>Selenomonadaceae</taxon>
        <taxon>Selenobaculum</taxon>
    </lineage>
</organism>
<feature type="domain" description="FHA" evidence="1">
    <location>
        <begin position="69"/>
        <end position="118"/>
    </location>
</feature>
<dbReference type="SUPFAM" id="SSF49879">
    <property type="entry name" value="SMAD/FHA domain"/>
    <property type="match status" value="1"/>
</dbReference>
<dbReference type="InterPro" id="IPR032030">
    <property type="entry name" value="YscD_cytoplasmic_dom"/>
</dbReference>
<dbReference type="PROSITE" id="PS50006">
    <property type="entry name" value="FHA_DOMAIN"/>
    <property type="match status" value="1"/>
</dbReference>
<dbReference type="SMART" id="SM00240">
    <property type="entry name" value="FHA"/>
    <property type="match status" value="1"/>
</dbReference>
<dbReference type="InterPro" id="IPR008984">
    <property type="entry name" value="SMAD_FHA_dom_sf"/>
</dbReference>
<evidence type="ECO:0000259" key="1">
    <source>
        <dbReference type="PROSITE" id="PS50006"/>
    </source>
</evidence>
<evidence type="ECO:0000313" key="2">
    <source>
        <dbReference type="EMBL" id="WIW69563.1"/>
    </source>
</evidence>
<name>A0A9Y2AGK6_9FIRM</name>
<dbReference type="RefSeq" id="WP_309320182.1">
    <property type="nucleotide sequence ID" value="NZ_CP120678.1"/>
</dbReference>
<dbReference type="InterPro" id="IPR000253">
    <property type="entry name" value="FHA_dom"/>
</dbReference>
<keyword evidence="3" id="KW-1185">Reference proteome</keyword>
<evidence type="ECO:0000313" key="3">
    <source>
        <dbReference type="Proteomes" id="UP001243623"/>
    </source>
</evidence>
<dbReference type="Proteomes" id="UP001243623">
    <property type="component" value="Chromosome"/>
</dbReference>
<sequence>MLFDKINDKLKSLLKNQEDDEYTQQRTRIFDKEELPLSIMERPSLAKTVFTILEGQDRGKVFIVEKYRINIGRMINNEVVLSDSSVSRLHAYIVHEDDKRIIYDAGSLNGILINDKSYAHCVLHNGDIIKLGNTVIKYEQVN</sequence>